<evidence type="ECO:0000313" key="2">
    <source>
        <dbReference type="EMBL" id="GAA1403908.1"/>
    </source>
</evidence>
<comment type="caution">
    <text evidence="2">The sequence shown here is derived from an EMBL/GenBank/DDBJ whole genome shotgun (WGS) entry which is preliminary data.</text>
</comment>
<proteinExistence type="predicted"/>
<evidence type="ECO:0000256" key="1">
    <source>
        <dbReference type="SAM" id="MobiDB-lite"/>
    </source>
</evidence>
<name>A0ABN1YCD6_9PSEU</name>
<reference evidence="2 3" key="1">
    <citation type="journal article" date="2019" name="Int. J. Syst. Evol. Microbiol.">
        <title>The Global Catalogue of Microorganisms (GCM) 10K type strain sequencing project: providing services to taxonomists for standard genome sequencing and annotation.</title>
        <authorList>
            <consortium name="The Broad Institute Genomics Platform"/>
            <consortium name="The Broad Institute Genome Sequencing Center for Infectious Disease"/>
            <person name="Wu L."/>
            <person name="Ma J."/>
        </authorList>
    </citation>
    <scope>NUCLEOTIDE SEQUENCE [LARGE SCALE GENOMIC DNA]</scope>
    <source>
        <strain evidence="2 3">JCM 11896</strain>
    </source>
</reference>
<sequence length="101" mass="10917">MPSPAEDRAAQQRAVERELLQAFGHDLPRKARQGQYAGIEQGEYVAEAIGAVFMSLGMHLRDLPRAVVTDALAAARLHLHGPSGRRDPRGNRSALTDGPGH</sequence>
<gene>
    <name evidence="2" type="ORF">GCM10009613_65690</name>
</gene>
<dbReference type="Proteomes" id="UP001501414">
    <property type="component" value="Unassembled WGS sequence"/>
</dbReference>
<protein>
    <submittedName>
        <fullName evidence="2">Uncharacterized protein</fullName>
    </submittedName>
</protein>
<feature type="region of interest" description="Disordered" evidence="1">
    <location>
        <begin position="79"/>
        <end position="101"/>
    </location>
</feature>
<evidence type="ECO:0000313" key="3">
    <source>
        <dbReference type="Proteomes" id="UP001501414"/>
    </source>
</evidence>
<keyword evidence="3" id="KW-1185">Reference proteome</keyword>
<organism evidence="2 3">
    <name type="scientific">Pseudonocardia kongjuensis</name>
    <dbReference type="NCBI Taxonomy" id="102227"/>
    <lineage>
        <taxon>Bacteria</taxon>
        <taxon>Bacillati</taxon>
        <taxon>Actinomycetota</taxon>
        <taxon>Actinomycetes</taxon>
        <taxon>Pseudonocardiales</taxon>
        <taxon>Pseudonocardiaceae</taxon>
        <taxon>Pseudonocardia</taxon>
    </lineage>
</organism>
<dbReference type="EMBL" id="BAAAJK010000066">
    <property type="protein sequence ID" value="GAA1403908.1"/>
    <property type="molecule type" value="Genomic_DNA"/>
</dbReference>
<accession>A0ABN1YCD6</accession>